<feature type="domain" description="Peptidase S1A alpha-lytic prodomain" evidence="11">
    <location>
        <begin position="80"/>
        <end position="133"/>
    </location>
</feature>
<evidence type="ECO:0000259" key="10">
    <source>
        <dbReference type="Pfam" id="PF00089"/>
    </source>
</evidence>
<dbReference type="InterPro" id="IPR009003">
    <property type="entry name" value="Peptidase_S1_PA"/>
</dbReference>
<feature type="disulfide bond" evidence="9">
    <location>
        <begin position="279"/>
        <end position="306"/>
    </location>
</feature>
<dbReference type="GO" id="GO:0004252">
    <property type="term" value="F:serine-type endopeptidase activity"/>
    <property type="evidence" value="ECO:0007669"/>
    <property type="project" value="InterPro"/>
</dbReference>
<evidence type="ECO:0000256" key="7">
    <source>
        <dbReference type="ARBA" id="ARBA00023157"/>
    </source>
</evidence>
<keyword evidence="3" id="KW-0732">Signal</keyword>
<dbReference type="InterPro" id="IPR004236">
    <property type="entry name" value="Pept_S1_alpha_lytic"/>
</dbReference>
<evidence type="ECO:0000256" key="9">
    <source>
        <dbReference type="PIRSR" id="PIRSR001134-2"/>
    </source>
</evidence>
<dbReference type="AlphaFoldDB" id="A0A8J3BCY2"/>
<evidence type="ECO:0000256" key="8">
    <source>
        <dbReference type="PIRSR" id="PIRSR001134-1"/>
    </source>
</evidence>
<evidence type="ECO:0000313" key="12">
    <source>
        <dbReference type="EMBL" id="GGK10494.1"/>
    </source>
</evidence>
<feature type="active site" description="Charge relay system" evidence="8">
    <location>
        <position position="204"/>
    </location>
</feature>
<evidence type="ECO:0000256" key="3">
    <source>
        <dbReference type="ARBA" id="ARBA00022729"/>
    </source>
</evidence>
<evidence type="ECO:0000256" key="4">
    <source>
        <dbReference type="ARBA" id="ARBA00022801"/>
    </source>
</evidence>
<evidence type="ECO:0000256" key="5">
    <source>
        <dbReference type="ARBA" id="ARBA00022825"/>
    </source>
</evidence>
<keyword evidence="4" id="KW-0378">Hydrolase</keyword>
<comment type="similarity">
    <text evidence="1">Belongs to the peptidase S1 family.</text>
</comment>
<keyword evidence="2 12" id="KW-0645">Protease</keyword>
<dbReference type="Proteomes" id="UP000649739">
    <property type="component" value="Unassembled WGS sequence"/>
</dbReference>
<feature type="disulfide bond" evidence="9">
    <location>
        <begin position="243"/>
        <end position="253"/>
    </location>
</feature>
<feature type="active site" description="Charge relay system" evidence="8">
    <location>
        <position position="285"/>
    </location>
</feature>
<accession>A0A8J3BCY2</accession>
<dbReference type="GO" id="GO:0006508">
    <property type="term" value="P:proteolysis"/>
    <property type="evidence" value="ECO:0007669"/>
    <property type="project" value="UniProtKB-KW"/>
</dbReference>
<dbReference type="InterPro" id="IPR001316">
    <property type="entry name" value="Pept_S1A_streptogrisin"/>
</dbReference>
<evidence type="ECO:0000256" key="2">
    <source>
        <dbReference type="ARBA" id="ARBA00022670"/>
    </source>
</evidence>
<feature type="disulfide bond" evidence="9">
    <location>
        <begin position="165"/>
        <end position="181"/>
    </location>
</feature>
<keyword evidence="6" id="KW-0865">Zymogen</keyword>
<sequence>MPAGLAEAVQRDLGLTPDQARARWASDHRASLLEHELTDRLGAAFGGAWIEGDGLVVAVTTEAAAAEARAAGARAHLVARSAADLAGVVADLDATRAPASVGSWGTDVRRNEVVVSATSVPAAESFVAAAGVPLAGVRIERTTETPKTIADIIGGNAYYPQGSRCSVGFPVEGGFATAGHCGKTGTATTQPTGSVAGSTFPGRDIAWVRISSADRPVGAVNDYKGGRVPVAGSTQASVGAQICRSGSTTQWRCGSIQAFNETVNYPQGSVNGLAKTSACAEPGDSGGSFLAGSQAQGVASGASGKCPSGQSWYQPLNPILQAYSLTLLTSGGAL</sequence>
<keyword evidence="5" id="KW-0720">Serine protease</keyword>
<dbReference type="Gene3D" id="3.30.300.50">
    <property type="match status" value="2"/>
</dbReference>
<feature type="domain" description="Peptidase S1" evidence="10">
    <location>
        <begin position="176"/>
        <end position="317"/>
    </location>
</feature>
<dbReference type="Gene3D" id="2.40.10.10">
    <property type="entry name" value="Trypsin-like serine proteases"/>
    <property type="match status" value="2"/>
</dbReference>
<dbReference type="GO" id="GO:0005576">
    <property type="term" value="C:extracellular region"/>
    <property type="evidence" value="ECO:0007669"/>
    <property type="project" value="InterPro"/>
</dbReference>
<dbReference type="InterPro" id="IPR035070">
    <property type="entry name" value="Streptogrisin_prodomain"/>
</dbReference>
<gene>
    <name evidence="12" type="ORF">GCM10010123_45580</name>
</gene>
<comment type="caution">
    <text evidence="12">The sequence shown here is derived from an EMBL/GenBank/DDBJ whole genome shotgun (WGS) entry which is preliminary data.</text>
</comment>
<reference evidence="12" key="2">
    <citation type="submission" date="2020-09" db="EMBL/GenBank/DDBJ databases">
        <authorList>
            <person name="Sun Q."/>
            <person name="Ohkuma M."/>
        </authorList>
    </citation>
    <scope>NUCLEOTIDE SEQUENCE</scope>
    <source>
        <strain evidence="12">JCM 3090</strain>
    </source>
</reference>
<dbReference type="Pfam" id="PF00089">
    <property type="entry name" value="Trypsin"/>
    <property type="match status" value="1"/>
</dbReference>
<dbReference type="PIRSF" id="PIRSF001134">
    <property type="entry name" value="Streptogrisin"/>
    <property type="match status" value="1"/>
</dbReference>
<evidence type="ECO:0000256" key="6">
    <source>
        <dbReference type="ARBA" id="ARBA00023145"/>
    </source>
</evidence>
<dbReference type="EMBL" id="BMQB01000014">
    <property type="protein sequence ID" value="GGK10494.1"/>
    <property type="molecule type" value="Genomic_DNA"/>
</dbReference>
<dbReference type="RefSeq" id="WP_229784359.1">
    <property type="nucleotide sequence ID" value="NZ_BMQB01000014.1"/>
</dbReference>
<organism evidence="12 13">
    <name type="scientific">Pilimelia anulata</name>
    <dbReference type="NCBI Taxonomy" id="53371"/>
    <lineage>
        <taxon>Bacteria</taxon>
        <taxon>Bacillati</taxon>
        <taxon>Actinomycetota</taxon>
        <taxon>Actinomycetes</taxon>
        <taxon>Micromonosporales</taxon>
        <taxon>Micromonosporaceae</taxon>
        <taxon>Pilimelia</taxon>
    </lineage>
</organism>
<dbReference type="InterPro" id="IPR043504">
    <property type="entry name" value="Peptidase_S1_PA_chymotrypsin"/>
</dbReference>
<dbReference type="CDD" id="cd21112">
    <property type="entry name" value="alphaLP-like"/>
    <property type="match status" value="1"/>
</dbReference>
<reference evidence="12" key="1">
    <citation type="journal article" date="2014" name="Int. J. Syst. Evol. Microbiol.">
        <title>Complete genome sequence of Corynebacterium casei LMG S-19264T (=DSM 44701T), isolated from a smear-ripened cheese.</title>
        <authorList>
            <consortium name="US DOE Joint Genome Institute (JGI-PGF)"/>
            <person name="Walter F."/>
            <person name="Albersmeier A."/>
            <person name="Kalinowski J."/>
            <person name="Ruckert C."/>
        </authorList>
    </citation>
    <scope>NUCLEOTIDE SEQUENCE</scope>
    <source>
        <strain evidence="12">JCM 3090</strain>
    </source>
</reference>
<evidence type="ECO:0000256" key="1">
    <source>
        <dbReference type="ARBA" id="ARBA00007664"/>
    </source>
</evidence>
<name>A0A8J3BCY2_9ACTN</name>
<dbReference type="InterPro" id="IPR001254">
    <property type="entry name" value="Trypsin_dom"/>
</dbReference>
<proteinExistence type="inferred from homology"/>
<evidence type="ECO:0000313" key="13">
    <source>
        <dbReference type="Proteomes" id="UP000649739"/>
    </source>
</evidence>
<protein>
    <submittedName>
        <fullName evidence="12">Serine protease</fullName>
    </submittedName>
</protein>
<dbReference type="PRINTS" id="PR00861">
    <property type="entry name" value="ALYTICPTASE"/>
</dbReference>
<evidence type="ECO:0000259" key="11">
    <source>
        <dbReference type="Pfam" id="PF02983"/>
    </source>
</evidence>
<feature type="active site" description="Charge relay system" evidence="8">
    <location>
        <position position="180"/>
    </location>
</feature>
<dbReference type="SUPFAM" id="SSF50494">
    <property type="entry name" value="Trypsin-like serine proteases"/>
    <property type="match status" value="1"/>
</dbReference>
<keyword evidence="7 9" id="KW-1015">Disulfide bond</keyword>
<dbReference type="Pfam" id="PF02983">
    <property type="entry name" value="Pro_Al_protease"/>
    <property type="match status" value="1"/>
</dbReference>
<keyword evidence="13" id="KW-1185">Reference proteome</keyword>